<accession>K6WBZ4</accession>
<evidence type="ECO:0000256" key="2">
    <source>
        <dbReference type="ARBA" id="ARBA00022857"/>
    </source>
</evidence>
<dbReference type="STRING" id="1184609.KILIM_047_00170"/>
<evidence type="ECO:0000313" key="6">
    <source>
        <dbReference type="EMBL" id="GAB96755.1"/>
    </source>
</evidence>
<evidence type="ECO:0000256" key="4">
    <source>
        <dbReference type="SAM" id="MobiDB-lite"/>
    </source>
</evidence>
<keyword evidence="7" id="KW-1185">Reference proteome</keyword>
<comment type="caution">
    <text evidence="6">The sequence shown here is derived from an EMBL/GenBank/DDBJ whole genome shotgun (WGS) entry which is preliminary data.</text>
</comment>
<dbReference type="PANTHER" id="PTHR43827">
    <property type="entry name" value="2,5-DIKETO-D-GLUCONIC ACID REDUCTASE"/>
    <property type="match status" value="1"/>
</dbReference>
<dbReference type="AlphaFoldDB" id="K6WBZ4"/>
<evidence type="ECO:0000256" key="1">
    <source>
        <dbReference type="ARBA" id="ARBA00007905"/>
    </source>
</evidence>
<dbReference type="EMBL" id="BAHD01000047">
    <property type="protein sequence ID" value="GAB96755.1"/>
    <property type="molecule type" value="Genomic_DNA"/>
</dbReference>
<dbReference type="FunFam" id="3.20.20.100:FF:000002">
    <property type="entry name" value="2,5-diketo-D-gluconic acid reductase A"/>
    <property type="match status" value="1"/>
</dbReference>
<evidence type="ECO:0000259" key="5">
    <source>
        <dbReference type="Pfam" id="PF00248"/>
    </source>
</evidence>
<dbReference type="GO" id="GO:0016616">
    <property type="term" value="F:oxidoreductase activity, acting on the CH-OH group of donors, NAD or NADP as acceptor"/>
    <property type="evidence" value="ECO:0007669"/>
    <property type="project" value="UniProtKB-ARBA"/>
</dbReference>
<name>K6WBZ4_9MICO</name>
<feature type="domain" description="NADP-dependent oxidoreductase" evidence="5">
    <location>
        <begin position="77"/>
        <end position="316"/>
    </location>
</feature>
<reference evidence="6 7" key="1">
    <citation type="submission" date="2012-08" db="EMBL/GenBank/DDBJ databases">
        <title>Whole genome shotgun sequence of Kineosphaera limosa NBRC 100340.</title>
        <authorList>
            <person name="Yoshida I."/>
            <person name="Isaki S."/>
            <person name="Hosoyama A."/>
            <person name="Tsuchikane K."/>
            <person name="Katsumata H."/>
            <person name="Ando Y."/>
            <person name="Ohji S."/>
            <person name="Hamada M."/>
            <person name="Tamura T."/>
            <person name="Yamazoe A."/>
            <person name="Yamazaki S."/>
            <person name="Fujita N."/>
        </authorList>
    </citation>
    <scope>NUCLEOTIDE SEQUENCE [LARGE SCALE GENOMIC DNA]</scope>
    <source>
        <strain evidence="6 7">NBRC 100340</strain>
    </source>
</reference>
<evidence type="ECO:0000256" key="3">
    <source>
        <dbReference type="ARBA" id="ARBA00023002"/>
    </source>
</evidence>
<dbReference type="InterPro" id="IPR036812">
    <property type="entry name" value="NAD(P)_OxRdtase_dom_sf"/>
</dbReference>
<dbReference type="InterPro" id="IPR023210">
    <property type="entry name" value="NADP_OxRdtase_dom"/>
</dbReference>
<comment type="similarity">
    <text evidence="1">Belongs to the aldo/keto reductase family.</text>
</comment>
<gene>
    <name evidence="6" type="ORF">KILIM_047_00170</name>
</gene>
<dbReference type="Gene3D" id="3.20.20.100">
    <property type="entry name" value="NADP-dependent oxidoreductase domain"/>
    <property type="match status" value="1"/>
</dbReference>
<dbReference type="eggNOG" id="COG0656">
    <property type="taxonomic scope" value="Bacteria"/>
</dbReference>
<dbReference type="Pfam" id="PF00248">
    <property type="entry name" value="Aldo_ket_red"/>
    <property type="match status" value="1"/>
</dbReference>
<feature type="region of interest" description="Disordered" evidence="4">
    <location>
        <begin position="25"/>
        <end position="56"/>
    </location>
</feature>
<keyword evidence="2" id="KW-0521">NADP</keyword>
<protein>
    <submittedName>
        <fullName evidence="6">Putative aldo/keto reductase</fullName>
    </submittedName>
</protein>
<dbReference type="Proteomes" id="UP000008366">
    <property type="component" value="Unassembled WGS sequence"/>
</dbReference>
<proteinExistence type="inferred from homology"/>
<sequence length="329" mass="35858">MVRLMFAPPWRSHKLSVFAWHPADAAAQTPGPPASSRGARPARDATPERAAQPRQPVTLLSAGTHAVAMPQLGYGVHQIPAHRCREATLHALRTGYRAIDSTSVDDNEPAVGAALRTTDVPRNEIFLTTKVCNDRHGYDQTLAAFEASSKRLGQGAVDLLLIHGPCPQQERYVDSWRAVLRLRDEGRIRAAGVTNFGIRHLQRLIDETGEAPAVNQVELHPYLTRTQLRAFHAEHGIATQAWGPLARGGRLLRDPVVVAIAREHARTPAQVVLRWHLQHGNAAIPKSADPARATQNFAIFDFELTPDQVAALDALDRGELTGAAPATTT</sequence>
<dbReference type="PANTHER" id="PTHR43827:SF3">
    <property type="entry name" value="NADP-DEPENDENT OXIDOREDUCTASE DOMAIN-CONTAINING PROTEIN"/>
    <property type="match status" value="1"/>
</dbReference>
<dbReference type="PRINTS" id="PR00069">
    <property type="entry name" value="ALDKETRDTASE"/>
</dbReference>
<dbReference type="InterPro" id="IPR020471">
    <property type="entry name" value="AKR"/>
</dbReference>
<evidence type="ECO:0000313" key="7">
    <source>
        <dbReference type="Proteomes" id="UP000008366"/>
    </source>
</evidence>
<dbReference type="SUPFAM" id="SSF51430">
    <property type="entry name" value="NAD(P)-linked oxidoreductase"/>
    <property type="match status" value="1"/>
</dbReference>
<keyword evidence="3" id="KW-0560">Oxidoreductase</keyword>
<organism evidence="6 7">
    <name type="scientific">Kineosphaera limosa NBRC 100340</name>
    <dbReference type="NCBI Taxonomy" id="1184609"/>
    <lineage>
        <taxon>Bacteria</taxon>
        <taxon>Bacillati</taxon>
        <taxon>Actinomycetota</taxon>
        <taxon>Actinomycetes</taxon>
        <taxon>Micrococcales</taxon>
        <taxon>Dermatophilaceae</taxon>
        <taxon>Kineosphaera</taxon>
    </lineage>
</organism>